<dbReference type="InterPro" id="IPR036869">
    <property type="entry name" value="J_dom_sf"/>
</dbReference>
<sequence length="753" mass="82466">MGGGSRGRGGRGGHDDDSAEWDYYALLNVPRHAAKDEIKAAYTRLARLLHPDKRQRQRLQQNGEAGGQRSELEAELEAKEAQDLFIIVDRAYKVLSDDAERAVYDTYGHEGLTALHSVKTDGKAEARKRGGLFHRTPEAAHVNSSTTALGFVDERGVALRERVLGRVQLERELDAIARYNVRGAVQMNMDGRGLLGHAFEPLSEYDMYTGSRTLRFSLPSMRSVVVQQSVEAAISPKDNLTLSAQAIARNNAGGFSASVTHVREINESTSSEVSMTTSSRDPFAFSLKGGRVLDQYSKGSLEFVMREGGRTGLNVQGARKLSDTVTGILQLGFGIESGILVQLQRASRFGTPRFRSKREQEDEYFENFYGHNAHDEDGDAENGDNSFPQAAAAPRRTGMGAQEEEEDEKTGEALARTMFSNGSAMLFMSDGGFGLQANWARSFSQKSSGRVGIKLGASNIELDLTSSRALSAHSKGSVALTVGIGGITLTLRYDRGGLRYSVPLALTSGLSFGAAVVGGFIPAFTNFVLGQFLVPFHKRRQGRLQYEMAHALFEARTKALLQMRIMASVAESKRAKAEASSGLVILCARYGRALHEECDWRPVMEPEMGDFVQRETTRPRLPSDWDMDAAEEAEAAQAAAAEEVVRPPHDPSLGPAPYEEHPPNIDVTLQLNYFSKENALELHSGTSKANLLGFYNPCLATPSAPARLFVRYKIGSWVYEVTCDDLEPLEIPSVRAVLIGNTFSNPHADFARR</sequence>
<dbReference type="GO" id="GO:0005739">
    <property type="term" value="C:mitochondrion"/>
    <property type="evidence" value="ECO:0007669"/>
    <property type="project" value="GOC"/>
</dbReference>
<keyword evidence="1" id="KW-0143">Chaperone</keyword>
<dbReference type="GO" id="GO:0042407">
    <property type="term" value="P:cristae formation"/>
    <property type="evidence" value="ECO:0007669"/>
    <property type="project" value="TreeGrafter"/>
</dbReference>
<dbReference type="Gene3D" id="1.10.287.110">
    <property type="entry name" value="DnaJ domain"/>
    <property type="match status" value="1"/>
</dbReference>
<accession>A0A2R5G7K9</accession>
<feature type="transmembrane region" description="Helical" evidence="3">
    <location>
        <begin position="510"/>
        <end position="534"/>
    </location>
</feature>
<evidence type="ECO:0000259" key="4">
    <source>
        <dbReference type="PROSITE" id="PS50076"/>
    </source>
</evidence>
<evidence type="ECO:0000256" key="2">
    <source>
        <dbReference type="SAM" id="MobiDB-lite"/>
    </source>
</evidence>
<feature type="region of interest" description="Disordered" evidence="2">
    <location>
        <begin position="632"/>
        <end position="661"/>
    </location>
</feature>
<dbReference type="CDD" id="cd06257">
    <property type="entry name" value="DnaJ"/>
    <property type="match status" value="1"/>
</dbReference>
<dbReference type="Proteomes" id="UP000241890">
    <property type="component" value="Unassembled WGS sequence"/>
</dbReference>
<proteinExistence type="predicted"/>
<dbReference type="InParanoid" id="A0A2R5G7K9"/>
<evidence type="ECO:0000313" key="6">
    <source>
        <dbReference type="Proteomes" id="UP000241890"/>
    </source>
</evidence>
<keyword evidence="3" id="KW-0472">Membrane</keyword>
<dbReference type="SMART" id="SM00271">
    <property type="entry name" value="DnaJ"/>
    <property type="match status" value="1"/>
</dbReference>
<dbReference type="OrthoDB" id="18010at2759"/>
<dbReference type="Pfam" id="PF11875">
    <property type="entry name" value="DnaJ-like_C11_C"/>
    <property type="match status" value="1"/>
</dbReference>
<dbReference type="PANTHER" id="PTHR44157:SF1">
    <property type="entry name" value="DNAJ HOMOLOG SUBFAMILY C MEMBER 11"/>
    <property type="match status" value="1"/>
</dbReference>
<evidence type="ECO:0000256" key="3">
    <source>
        <dbReference type="SAM" id="Phobius"/>
    </source>
</evidence>
<feature type="domain" description="J" evidence="4">
    <location>
        <begin position="22"/>
        <end position="108"/>
    </location>
</feature>
<keyword evidence="6" id="KW-1185">Reference proteome</keyword>
<dbReference type="AlphaFoldDB" id="A0A2R5G7K9"/>
<dbReference type="PANTHER" id="PTHR44157">
    <property type="entry name" value="DNAJ HOMOLOG SUBFAMILY C MEMBER 11"/>
    <property type="match status" value="1"/>
</dbReference>
<gene>
    <name evidence="5" type="ORF">FCC1311_032592</name>
</gene>
<dbReference type="InterPro" id="IPR024586">
    <property type="entry name" value="DnaJ-like_C11_C"/>
</dbReference>
<protein>
    <submittedName>
        <fullName evidence="5">Chaperone protein dnaJ 13</fullName>
    </submittedName>
</protein>
<reference evidence="5 6" key="1">
    <citation type="submission" date="2017-12" db="EMBL/GenBank/DDBJ databases">
        <title>Sequencing, de novo assembly and annotation of complete genome of a new Thraustochytrid species, strain FCC1311.</title>
        <authorList>
            <person name="Sedici K."/>
            <person name="Godart F."/>
            <person name="Aiese Cigliano R."/>
            <person name="Sanseverino W."/>
            <person name="Barakat M."/>
            <person name="Ortet P."/>
            <person name="Marechal E."/>
            <person name="Cagnac O."/>
            <person name="Amato A."/>
        </authorList>
    </citation>
    <scope>NUCLEOTIDE SEQUENCE [LARGE SCALE GENOMIC DNA]</scope>
</reference>
<keyword evidence="3" id="KW-1133">Transmembrane helix</keyword>
<dbReference type="PROSITE" id="PS50076">
    <property type="entry name" value="DNAJ_2"/>
    <property type="match status" value="1"/>
</dbReference>
<dbReference type="InterPro" id="IPR052243">
    <property type="entry name" value="Mito_inner_membrane_organizer"/>
</dbReference>
<dbReference type="EMBL" id="BEYU01000027">
    <property type="protein sequence ID" value="GBG27036.1"/>
    <property type="molecule type" value="Genomic_DNA"/>
</dbReference>
<dbReference type="InterPro" id="IPR001623">
    <property type="entry name" value="DnaJ_domain"/>
</dbReference>
<feature type="region of interest" description="Disordered" evidence="2">
    <location>
        <begin position="371"/>
        <end position="411"/>
    </location>
</feature>
<name>A0A2R5G7K9_9STRA</name>
<dbReference type="Pfam" id="PF00226">
    <property type="entry name" value="DnaJ"/>
    <property type="match status" value="1"/>
</dbReference>
<dbReference type="SUPFAM" id="SSF46565">
    <property type="entry name" value="Chaperone J-domain"/>
    <property type="match status" value="1"/>
</dbReference>
<evidence type="ECO:0000256" key="1">
    <source>
        <dbReference type="ARBA" id="ARBA00023186"/>
    </source>
</evidence>
<comment type="caution">
    <text evidence="5">The sequence shown here is derived from an EMBL/GenBank/DDBJ whole genome shotgun (WGS) entry which is preliminary data.</text>
</comment>
<dbReference type="PRINTS" id="PR00625">
    <property type="entry name" value="JDOMAIN"/>
</dbReference>
<keyword evidence="3" id="KW-0812">Transmembrane</keyword>
<organism evidence="5 6">
    <name type="scientific">Hondaea fermentalgiana</name>
    <dbReference type="NCBI Taxonomy" id="2315210"/>
    <lineage>
        <taxon>Eukaryota</taxon>
        <taxon>Sar</taxon>
        <taxon>Stramenopiles</taxon>
        <taxon>Bigyra</taxon>
        <taxon>Labyrinthulomycetes</taxon>
        <taxon>Thraustochytrida</taxon>
        <taxon>Thraustochytriidae</taxon>
        <taxon>Hondaea</taxon>
    </lineage>
</organism>
<dbReference type="Pfam" id="PF22774">
    <property type="entry name" value="DNAJC11_beta-barrel"/>
    <property type="match status" value="1"/>
</dbReference>
<dbReference type="InterPro" id="IPR055225">
    <property type="entry name" value="DNAJC11-like_beta-barrel"/>
</dbReference>
<evidence type="ECO:0000313" key="5">
    <source>
        <dbReference type="EMBL" id="GBG27036.1"/>
    </source>
</evidence>